<dbReference type="InterPro" id="IPR001245">
    <property type="entry name" value="Ser-Thr/Tyr_kinase_cat_dom"/>
</dbReference>
<dbReference type="OrthoDB" id="6718656at2759"/>
<dbReference type="Gene3D" id="1.10.510.10">
    <property type="entry name" value="Transferase(Phosphotransferase) domain 1"/>
    <property type="match status" value="1"/>
</dbReference>
<dbReference type="AlphaFoldDB" id="A0A397TPF1"/>
<dbReference type="InterPro" id="IPR052945">
    <property type="entry name" value="Mitotic_Regulator"/>
</dbReference>
<keyword evidence="4" id="KW-1185">Reference proteome</keyword>
<dbReference type="PRINTS" id="PR00109">
    <property type="entry name" value="TYRKINASE"/>
</dbReference>
<dbReference type="Pfam" id="PF07714">
    <property type="entry name" value="PK_Tyr_Ser-Thr"/>
    <property type="match status" value="1"/>
</dbReference>
<dbReference type="EMBL" id="QKYT01000039">
    <property type="protein sequence ID" value="RIA96744.1"/>
    <property type="molecule type" value="Genomic_DNA"/>
</dbReference>
<reference evidence="3 4" key="1">
    <citation type="submission" date="2018-06" db="EMBL/GenBank/DDBJ databases">
        <title>Comparative genomics reveals the genomic features of Rhizophagus irregularis, R. cerebriforme, R. diaphanum and Gigaspora rosea, and their symbiotic lifestyle signature.</title>
        <authorList>
            <person name="Morin E."/>
            <person name="San Clemente H."/>
            <person name="Chen E.C.H."/>
            <person name="De La Providencia I."/>
            <person name="Hainaut M."/>
            <person name="Kuo A."/>
            <person name="Kohler A."/>
            <person name="Murat C."/>
            <person name="Tang N."/>
            <person name="Roy S."/>
            <person name="Loubradou J."/>
            <person name="Henrissat B."/>
            <person name="Grigoriev I.V."/>
            <person name="Corradi N."/>
            <person name="Roux C."/>
            <person name="Martin F.M."/>
        </authorList>
    </citation>
    <scope>NUCLEOTIDE SEQUENCE [LARGE SCALE GENOMIC DNA]</scope>
    <source>
        <strain evidence="3 4">DAOM 227022</strain>
    </source>
</reference>
<dbReference type="InterPro" id="IPR006597">
    <property type="entry name" value="Sel1-like"/>
</dbReference>
<keyword evidence="3" id="KW-0418">Kinase</keyword>
<evidence type="ECO:0000259" key="2">
    <source>
        <dbReference type="PROSITE" id="PS50011"/>
    </source>
</evidence>
<feature type="non-terminal residue" evidence="3">
    <location>
        <position position="1"/>
    </location>
</feature>
<dbReference type="Proteomes" id="UP000265703">
    <property type="component" value="Unassembled WGS sequence"/>
</dbReference>
<gene>
    <name evidence="3" type="ORF">C1645_814931</name>
</gene>
<dbReference type="Gene3D" id="1.25.40.10">
    <property type="entry name" value="Tetratricopeptide repeat domain"/>
    <property type="match status" value="3"/>
</dbReference>
<accession>A0A397TPF1</accession>
<evidence type="ECO:0000313" key="4">
    <source>
        <dbReference type="Proteomes" id="UP000265703"/>
    </source>
</evidence>
<dbReference type="PROSITE" id="PS50011">
    <property type="entry name" value="PROTEIN_KINASE_DOM"/>
    <property type="match status" value="1"/>
</dbReference>
<dbReference type="InterPro" id="IPR000719">
    <property type="entry name" value="Prot_kinase_dom"/>
</dbReference>
<dbReference type="SUPFAM" id="SSF56112">
    <property type="entry name" value="Protein kinase-like (PK-like)"/>
    <property type="match status" value="1"/>
</dbReference>
<sequence length="726" mass="83316">AGNGNNEAQLYLGNCYRNGIGVEKDEIKAFNCYEVAAKNGNNEAEFILGNCYYDGIGVQKDEVKAFNWYEKAAVNGNNEAQLYLGNCYKNGTGIEKDEVKALYWYQKAAEKGDKSAQYCLGLYYENEKNEIKAIYWYQNAVENGEIKAFEKVKKLAEQGHSNAQYRLGHFYKNEIFIEKDINKAFYWYEKAAENGNKAAQYNLGNCYYDGTGIQKDEVKAFYWYQIAAENGDKNAQYNLGLYYKNGTASIGMNNVKSLEWFKKSAEQEHNNAQNQLGFFYKYGIGIEKDEVKAFYWYKKAAENNNKYAQHNLGLCYENEIGTEKNEVKAFEWFKKSAEQGYIDAQNKLAICYENGIGSEKDKIKAIYWHKRATENKCSTEHNLNLYHKDKTHIKAAGSECENATEWIKKALEYKKVKLIPHHELINGVSLYTGGFGHIAKSFWTKTNNYVVCKKLKNTTIIKHDLLDAFIHELKIHLHLDYSDRIIRCLGISLDPETNEYLLIMQYANSGDLQNYLKNNFKNLTWNDKKKLAFQIADGLNYLHNEYVLHRDLHSKNIVIHENNAKITDFGISKIQNDQNSTAYIGNFGVIAYMEPKRILDPNFPHTRSSDIYSFGVIMWEISSGYPPFIKCTSDSDRAALGYAINSGTREVTIPNTPNEYAKLYISCWDQEPKQRPTINDVLDEFKRMGFGISAKIKEPVKDRNSLTLGSKTSDISTQSSDLYINS</sequence>
<dbReference type="InterPro" id="IPR011990">
    <property type="entry name" value="TPR-like_helical_dom_sf"/>
</dbReference>
<dbReference type="SMART" id="SM00671">
    <property type="entry name" value="SEL1"/>
    <property type="match status" value="10"/>
</dbReference>
<dbReference type="GO" id="GO:0005524">
    <property type="term" value="F:ATP binding"/>
    <property type="evidence" value="ECO:0007669"/>
    <property type="project" value="InterPro"/>
</dbReference>
<evidence type="ECO:0000256" key="1">
    <source>
        <dbReference type="SAM" id="MobiDB-lite"/>
    </source>
</evidence>
<dbReference type="PANTHER" id="PTHR43628:SF1">
    <property type="entry name" value="CHITIN SYNTHASE REGULATORY FACTOR 2-RELATED"/>
    <property type="match status" value="1"/>
</dbReference>
<evidence type="ECO:0000313" key="3">
    <source>
        <dbReference type="EMBL" id="RIA96744.1"/>
    </source>
</evidence>
<feature type="domain" description="Protein kinase" evidence="2">
    <location>
        <begin position="424"/>
        <end position="690"/>
    </location>
</feature>
<dbReference type="SUPFAM" id="SSF81901">
    <property type="entry name" value="HCP-like"/>
    <property type="match status" value="3"/>
</dbReference>
<feature type="region of interest" description="Disordered" evidence="1">
    <location>
        <begin position="707"/>
        <end position="726"/>
    </location>
</feature>
<dbReference type="PANTHER" id="PTHR43628">
    <property type="entry name" value="ACTIVATOR OF C KINASE PROTEIN 1-RELATED"/>
    <property type="match status" value="1"/>
</dbReference>
<protein>
    <submittedName>
        <fullName evidence="3">Kinase-like domain-containing protein</fullName>
    </submittedName>
</protein>
<name>A0A397TPF1_9GLOM</name>
<organism evidence="3 4">
    <name type="scientific">Glomus cerebriforme</name>
    <dbReference type="NCBI Taxonomy" id="658196"/>
    <lineage>
        <taxon>Eukaryota</taxon>
        <taxon>Fungi</taxon>
        <taxon>Fungi incertae sedis</taxon>
        <taxon>Mucoromycota</taxon>
        <taxon>Glomeromycotina</taxon>
        <taxon>Glomeromycetes</taxon>
        <taxon>Glomerales</taxon>
        <taxon>Glomeraceae</taxon>
        <taxon>Glomus</taxon>
    </lineage>
</organism>
<proteinExistence type="predicted"/>
<comment type="caution">
    <text evidence="3">The sequence shown here is derived from an EMBL/GenBank/DDBJ whole genome shotgun (WGS) entry which is preliminary data.</text>
</comment>
<dbReference type="Pfam" id="PF08238">
    <property type="entry name" value="Sel1"/>
    <property type="match status" value="10"/>
</dbReference>
<dbReference type="GO" id="GO:0004672">
    <property type="term" value="F:protein kinase activity"/>
    <property type="evidence" value="ECO:0007669"/>
    <property type="project" value="InterPro"/>
</dbReference>
<dbReference type="InterPro" id="IPR011009">
    <property type="entry name" value="Kinase-like_dom_sf"/>
</dbReference>
<keyword evidence="3" id="KW-0808">Transferase</keyword>